<name>A0A2P2P077_RHIMU</name>
<reference evidence="1" key="1">
    <citation type="submission" date="2018-02" db="EMBL/GenBank/DDBJ databases">
        <title>Rhizophora mucronata_Transcriptome.</title>
        <authorList>
            <person name="Meera S.P."/>
            <person name="Sreeshan A."/>
            <person name="Augustine A."/>
        </authorList>
    </citation>
    <scope>NUCLEOTIDE SEQUENCE</scope>
    <source>
        <tissue evidence="1">Leaf</tissue>
    </source>
</reference>
<dbReference type="EMBL" id="GGEC01067640">
    <property type="protein sequence ID" value="MBX48124.1"/>
    <property type="molecule type" value="Transcribed_RNA"/>
</dbReference>
<accession>A0A2P2P077</accession>
<sequence length="54" mass="6035">MYIGLHALTAYKLCIVKFARLCPLVTLVFYLRVEILSIQTSISSCGAVSTRKKD</sequence>
<dbReference type="AlphaFoldDB" id="A0A2P2P077"/>
<organism evidence="1">
    <name type="scientific">Rhizophora mucronata</name>
    <name type="common">Asiatic mangrove</name>
    <dbReference type="NCBI Taxonomy" id="61149"/>
    <lineage>
        <taxon>Eukaryota</taxon>
        <taxon>Viridiplantae</taxon>
        <taxon>Streptophyta</taxon>
        <taxon>Embryophyta</taxon>
        <taxon>Tracheophyta</taxon>
        <taxon>Spermatophyta</taxon>
        <taxon>Magnoliopsida</taxon>
        <taxon>eudicotyledons</taxon>
        <taxon>Gunneridae</taxon>
        <taxon>Pentapetalae</taxon>
        <taxon>rosids</taxon>
        <taxon>fabids</taxon>
        <taxon>Malpighiales</taxon>
        <taxon>Rhizophoraceae</taxon>
        <taxon>Rhizophora</taxon>
    </lineage>
</organism>
<evidence type="ECO:0000313" key="1">
    <source>
        <dbReference type="EMBL" id="MBX48124.1"/>
    </source>
</evidence>
<protein>
    <submittedName>
        <fullName evidence="1">Uncharacterized protein</fullName>
    </submittedName>
</protein>
<proteinExistence type="predicted"/>